<dbReference type="EMBL" id="JAHRIO010020628">
    <property type="protein sequence ID" value="MEQ2164828.1"/>
    <property type="molecule type" value="Genomic_DNA"/>
</dbReference>
<evidence type="ECO:0000256" key="2">
    <source>
        <dbReference type="SAM" id="MobiDB-lite"/>
    </source>
</evidence>
<reference evidence="3 4" key="1">
    <citation type="submission" date="2021-06" db="EMBL/GenBank/DDBJ databases">
        <authorList>
            <person name="Palmer J.M."/>
        </authorList>
    </citation>
    <scope>NUCLEOTIDE SEQUENCE [LARGE SCALE GENOMIC DNA]</scope>
    <source>
        <strain evidence="3 4">GA_2019</strain>
        <tissue evidence="3">Muscle</tissue>
    </source>
</reference>
<feature type="region of interest" description="Disordered" evidence="2">
    <location>
        <begin position="67"/>
        <end position="94"/>
    </location>
</feature>
<protein>
    <submittedName>
        <fullName evidence="3">Uncharacterized protein</fullName>
    </submittedName>
</protein>
<dbReference type="Proteomes" id="UP001476798">
    <property type="component" value="Unassembled WGS sequence"/>
</dbReference>
<organism evidence="3 4">
    <name type="scientific">Goodea atripinnis</name>
    <dbReference type="NCBI Taxonomy" id="208336"/>
    <lineage>
        <taxon>Eukaryota</taxon>
        <taxon>Metazoa</taxon>
        <taxon>Chordata</taxon>
        <taxon>Craniata</taxon>
        <taxon>Vertebrata</taxon>
        <taxon>Euteleostomi</taxon>
        <taxon>Actinopterygii</taxon>
        <taxon>Neopterygii</taxon>
        <taxon>Teleostei</taxon>
        <taxon>Neoteleostei</taxon>
        <taxon>Acanthomorphata</taxon>
        <taxon>Ovalentaria</taxon>
        <taxon>Atherinomorphae</taxon>
        <taxon>Cyprinodontiformes</taxon>
        <taxon>Goodeidae</taxon>
        <taxon>Goodea</taxon>
    </lineage>
</organism>
<proteinExistence type="predicted"/>
<keyword evidence="1" id="KW-0175">Coiled coil</keyword>
<evidence type="ECO:0000313" key="4">
    <source>
        <dbReference type="Proteomes" id="UP001476798"/>
    </source>
</evidence>
<evidence type="ECO:0000256" key="1">
    <source>
        <dbReference type="SAM" id="Coils"/>
    </source>
</evidence>
<gene>
    <name evidence="3" type="ORF">GOODEAATRI_010731</name>
</gene>
<feature type="compositionally biased region" description="Polar residues" evidence="2">
    <location>
        <begin position="80"/>
        <end position="94"/>
    </location>
</feature>
<evidence type="ECO:0000313" key="3">
    <source>
        <dbReference type="EMBL" id="MEQ2164828.1"/>
    </source>
</evidence>
<name>A0ABV0N0C2_9TELE</name>
<sequence>METVFKAAIYEITRLVEESFVEEVLRCREQVESLEKRLQSAESRRKERQDNGKEMCVDCGRVRMAGENKSTVTGGRPFSKSATSKLEPNNDNTI</sequence>
<keyword evidence="4" id="KW-1185">Reference proteome</keyword>
<accession>A0ABV0N0C2</accession>
<feature type="coiled-coil region" evidence="1">
    <location>
        <begin position="24"/>
        <end position="51"/>
    </location>
</feature>
<comment type="caution">
    <text evidence="3">The sequence shown here is derived from an EMBL/GenBank/DDBJ whole genome shotgun (WGS) entry which is preliminary data.</text>
</comment>